<dbReference type="GeneID" id="81365054"/>
<dbReference type="AlphaFoldDB" id="A0A9W9WC83"/>
<keyword evidence="1" id="KW-0472">Membrane</keyword>
<dbReference type="Pfam" id="PF17784">
    <property type="entry name" value="Sulfotransfer_4"/>
    <property type="match status" value="1"/>
</dbReference>
<comment type="caution">
    <text evidence="2">The sequence shown here is derived from an EMBL/GenBank/DDBJ whole genome shotgun (WGS) entry which is preliminary data.</text>
</comment>
<dbReference type="InterPro" id="IPR040632">
    <property type="entry name" value="Sulfotransfer_4"/>
</dbReference>
<dbReference type="Proteomes" id="UP001147747">
    <property type="component" value="Unassembled WGS sequence"/>
</dbReference>
<evidence type="ECO:0000313" key="2">
    <source>
        <dbReference type="EMBL" id="KAJ5414810.1"/>
    </source>
</evidence>
<sequence length="291" mass="33815">MGFFINAFLRNKNSTDIDRRYCTREVPMKVIMLGFPRTGTLTNAAIVALTTALKLLGFNNAYHGRDALTFNPRDCELWWKALRAKYDGKGKEFGRKEFDQLLGHCQAVSDIPAICFAEELIAAYPKAKVILTVRDVDEWQESVRKSIMKQVNDPFGIPMVILDHLLQMPWRWVRPVFLKSRNVLWGDDFEKNGKKAFEAHYKKIQAMVPPERLLLYHAKEGWEPLCKFLEVPVPERPMLNVNDSKMFNQGFMAKKVYHLTQYLWRIIEISAFASLVMFLWVFSQGGPLPWH</sequence>
<keyword evidence="3" id="KW-1185">Reference proteome</keyword>
<proteinExistence type="predicted"/>
<accession>A0A9W9WC83</accession>
<dbReference type="PANTHER" id="PTHR36978">
    <property type="entry name" value="P-LOOP CONTAINING NUCLEOTIDE TRIPHOSPHATE HYDROLASE"/>
    <property type="match status" value="1"/>
</dbReference>
<dbReference type="InterPro" id="IPR027417">
    <property type="entry name" value="P-loop_NTPase"/>
</dbReference>
<reference evidence="2" key="1">
    <citation type="submission" date="2022-12" db="EMBL/GenBank/DDBJ databases">
        <authorList>
            <person name="Petersen C."/>
        </authorList>
    </citation>
    <scope>NUCLEOTIDE SEQUENCE</scope>
    <source>
        <strain evidence="2">IBT 29677</strain>
    </source>
</reference>
<dbReference type="PANTHER" id="PTHR36978:SF4">
    <property type="entry name" value="P-LOOP CONTAINING NUCLEOSIDE TRIPHOSPHATE HYDROLASE PROTEIN"/>
    <property type="match status" value="1"/>
</dbReference>
<dbReference type="OrthoDB" id="408152at2759"/>
<organism evidence="2 3">
    <name type="scientific">Penicillium cosmopolitanum</name>
    <dbReference type="NCBI Taxonomy" id="1131564"/>
    <lineage>
        <taxon>Eukaryota</taxon>
        <taxon>Fungi</taxon>
        <taxon>Dikarya</taxon>
        <taxon>Ascomycota</taxon>
        <taxon>Pezizomycotina</taxon>
        <taxon>Eurotiomycetes</taxon>
        <taxon>Eurotiomycetidae</taxon>
        <taxon>Eurotiales</taxon>
        <taxon>Aspergillaceae</taxon>
        <taxon>Penicillium</taxon>
    </lineage>
</organism>
<evidence type="ECO:0008006" key="4">
    <source>
        <dbReference type="Google" id="ProtNLM"/>
    </source>
</evidence>
<dbReference type="EMBL" id="JAPZBU010000003">
    <property type="protein sequence ID" value="KAJ5414810.1"/>
    <property type="molecule type" value="Genomic_DNA"/>
</dbReference>
<dbReference type="RefSeq" id="XP_056494656.1">
    <property type="nucleotide sequence ID" value="XM_056626074.1"/>
</dbReference>
<feature type="transmembrane region" description="Helical" evidence="1">
    <location>
        <begin position="262"/>
        <end position="282"/>
    </location>
</feature>
<name>A0A9W9WC83_9EURO</name>
<keyword evidence="1" id="KW-1133">Transmembrane helix</keyword>
<evidence type="ECO:0000256" key="1">
    <source>
        <dbReference type="SAM" id="Phobius"/>
    </source>
</evidence>
<dbReference type="SUPFAM" id="SSF52540">
    <property type="entry name" value="P-loop containing nucleoside triphosphate hydrolases"/>
    <property type="match status" value="1"/>
</dbReference>
<dbReference type="Gene3D" id="3.40.50.300">
    <property type="entry name" value="P-loop containing nucleotide triphosphate hydrolases"/>
    <property type="match status" value="1"/>
</dbReference>
<keyword evidence="1" id="KW-0812">Transmembrane</keyword>
<protein>
    <recommendedName>
        <fullName evidence="4">Sulfotransferase domain-containing protein</fullName>
    </recommendedName>
</protein>
<reference evidence="2" key="2">
    <citation type="journal article" date="2023" name="IMA Fungus">
        <title>Comparative genomic study of the Penicillium genus elucidates a diverse pangenome and 15 lateral gene transfer events.</title>
        <authorList>
            <person name="Petersen C."/>
            <person name="Sorensen T."/>
            <person name="Nielsen M.R."/>
            <person name="Sondergaard T.E."/>
            <person name="Sorensen J.L."/>
            <person name="Fitzpatrick D.A."/>
            <person name="Frisvad J.C."/>
            <person name="Nielsen K.L."/>
        </authorList>
    </citation>
    <scope>NUCLEOTIDE SEQUENCE</scope>
    <source>
        <strain evidence="2">IBT 29677</strain>
    </source>
</reference>
<evidence type="ECO:0000313" key="3">
    <source>
        <dbReference type="Proteomes" id="UP001147747"/>
    </source>
</evidence>
<gene>
    <name evidence="2" type="ORF">N7509_001437</name>
</gene>